<gene>
    <name evidence="1" type="ORF">FZC79_06345</name>
</gene>
<evidence type="ECO:0000313" key="2">
    <source>
        <dbReference type="Proteomes" id="UP000323317"/>
    </source>
</evidence>
<dbReference type="EMBL" id="VTEH01000003">
    <property type="protein sequence ID" value="TYR76499.1"/>
    <property type="molecule type" value="Genomic_DNA"/>
</dbReference>
<proteinExistence type="predicted"/>
<dbReference type="RefSeq" id="WP_148945989.1">
    <property type="nucleotide sequence ID" value="NZ_JBNILU010000003.1"/>
</dbReference>
<organism evidence="1 2">
    <name type="scientific">Rossellomorea vietnamensis</name>
    <dbReference type="NCBI Taxonomy" id="218284"/>
    <lineage>
        <taxon>Bacteria</taxon>
        <taxon>Bacillati</taxon>
        <taxon>Bacillota</taxon>
        <taxon>Bacilli</taxon>
        <taxon>Bacillales</taxon>
        <taxon>Bacillaceae</taxon>
        <taxon>Rossellomorea</taxon>
    </lineage>
</organism>
<name>A0A5D4KI05_9BACI</name>
<sequence length="120" mass="14073">MNNLGKLTSELLETNGEILKIYKETRERGEKGDFYQEVKPFADGAKEKIDLWQETALDWMKQDRPKNLHPSQIINTAENLEMISIQAFFPEASYKRFISHSQSVHYVLKTVLEQLKEEQQ</sequence>
<dbReference type="InterPro" id="IPR023351">
    <property type="entry name" value="YppE-like_sf"/>
</dbReference>
<evidence type="ECO:0000313" key="1">
    <source>
        <dbReference type="EMBL" id="TYR76499.1"/>
    </source>
</evidence>
<comment type="caution">
    <text evidence="1">The sequence shown here is derived from an EMBL/GenBank/DDBJ whole genome shotgun (WGS) entry which is preliminary data.</text>
</comment>
<reference evidence="1 2" key="1">
    <citation type="submission" date="2019-08" db="EMBL/GenBank/DDBJ databases">
        <title>Bacillus genomes from the desert of Cuatro Cienegas, Coahuila.</title>
        <authorList>
            <person name="Olmedo-Alvarez G."/>
        </authorList>
    </citation>
    <scope>NUCLEOTIDE SEQUENCE [LARGE SCALE GENOMIC DNA]</scope>
    <source>
        <strain evidence="1 2">CH40_1T</strain>
    </source>
</reference>
<accession>A0A5D4KI05</accession>
<dbReference type="Gene3D" id="1.20.120.440">
    <property type="entry name" value="YppE-like"/>
    <property type="match status" value="1"/>
</dbReference>
<dbReference type="InterPro" id="IPR014913">
    <property type="entry name" value="YppE-like"/>
</dbReference>
<dbReference type="AlphaFoldDB" id="A0A5D4KI05"/>
<protein>
    <submittedName>
        <fullName evidence="1">DUF1798 family protein</fullName>
    </submittedName>
</protein>
<dbReference type="Pfam" id="PF08807">
    <property type="entry name" value="DUF1798"/>
    <property type="match status" value="1"/>
</dbReference>
<dbReference type="SUPFAM" id="SSF140415">
    <property type="entry name" value="YppE-like"/>
    <property type="match status" value="1"/>
</dbReference>
<dbReference type="Proteomes" id="UP000323317">
    <property type="component" value="Unassembled WGS sequence"/>
</dbReference>